<dbReference type="OrthoDB" id="6382410at2"/>
<evidence type="ECO:0000313" key="3">
    <source>
        <dbReference type="Proteomes" id="UP000284120"/>
    </source>
</evidence>
<sequence>MKTTLIICIFALGGWWTQGETTTHEFQKTVVSDSLKVDPVCKMKVKASSSIKSTFNKKEYVFCSKSCQMKFDKSPEKYLK</sequence>
<protein>
    <submittedName>
        <fullName evidence="2">YHS domain-containing protein</fullName>
    </submittedName>
</protein>
<dbReference type="InterPro" id="IPR009078">
    <property type="entry name" value="Ferritin-like_SF"/>
</dbReference>
<evidence type="ECO:0000259" key="1">
    <source>
        <dbReference type="SMART" id="SM00746"/>
    </source>
</evidence>
<gene>
    <name evidence="2" type="ORF">DPV69_03735</name>
</gene>
<dbReference type="SMART" id="SM00746">
    <property type="entry name" value="TRASH"/>
    <property type="match status" value="1"/>
</dbReference>
<dbReference type="Pfam" id="PF04945">
    <property type="entry name" value="YHS"/>
    <property type="match status" value="1"/>
</dbReference>
<accession>A0A3S3PQ79</accession>
<dbReference type="GO" id="GO:0016491">
    <property type="term" value="F:oxidoreductase activity"/>
    <property type="evidence" value="ECO:0007669"/>
    <property type="project" value="InterPro"/>
</dbReference>
<reference evidence="2 3" key="1">
    <citation type="submission" date="2018-06" db="EMBL/GenBank/DDBJ databases">
        <title>Pedobacter endophyticus sp. nov., an endophytic bacterium isolated from a leaf of Triticum aestivum.</title>
        <authorList>
            <person name="Zhang L."/>
        </authorList>
    </citation>
    <scope>NUCLEOTIDE SEQUENCE [LARGE SCALE GENOMIC DNA]</scope>
    <source>
        <strain evidence="2 3">CM134L-2</strain>
    </source>
</reference>
<dbReference type="SUPFAM" id="SSF47240">
    <property type="entry name" value="Ferritin-like"/>
    <property type="match status" value="1"/>
</dbReference>
<dbReference type="EMBL" id="SAYW01000001">
    <property type="protein sequence ID" value="RWU10462.1"/>
    <property type="molecule type" value="Genomic_DNA"/>
</dbReference>
<name>A0A3S3PQ79_9SPHI</name>
<dbReference type="InterPro" id="IPR007029">
    <property type="entry name" value="YHS_dom"/>
</dbReference>
<keyword evidence="3" id="KW-1185">Reference proteome</keyword>
<dbReference type="InterPro" id="IPR012348">
    <property type="entry name" value="RNR-like"/>
</dbReference>
<evidence type="ECO:0000313" key="2">
    <source>
        <dbReference type="EMBL" id="RWU10462.1"/>
    </source>
</evidence>
<dbReference type="RefSeq" id="WP_113645957.1">
    <property type="nucleotide sequence ID" value="NZ_QMHN01000001.1"/>
</dbReference>
<dbReference type="AlphaFoldDB" id="A0A3S3PQ79"/>
<comment type="caution">
    <text evidence="2">The sequence shown here is derived from an EMBL/GenBank/DDBJ whole genome shotgun (WGS) entry which is preliminary data.</text>
</comment>
<organism evidence="2 3">
    <name type="scientific">Pedobacter chitinilyticus</name>
    <dbReference type="NCBI Taxonomy" id="2233776"/>
    <lineage>
        <taxon>Bacteria</taxon>
        <taxon>Pseudomonadati</taxon>
        <taxon>Bacteroidota</taxon>
        <taxon>Sphingobacteriia</taxon>
        <taxon>Sphingobacteriales</taxon>
        <taxon>Sphingobacteriaceae</taxon>
        <taxon>Pedobacter</taxon>
    </lineage>
</organism>
<dbReference type="Gene3D" id="1.10.620.20">
    <property type="entry name" value="Ribonucleotide Reductase, subunit A"/>
    <property type="match status" value="1"/>
</dbReference>
<dbReference type="InterPro" id="IPR011017">
    <property type="entry name" value="TRASH_dom"/>
</dbReference>
<proteinExistence type="predicted"/>
<dbReference type="Proteomes" id="UP000284120">
    <property type="component" value="Unassembled WGS sequence"/>
</dbReference>
<feature type="domain" description="TRASH" evidence="1">
    <location>
        <begin position="38"/>
        <end position="75"/>
    </location>
</feature>